<dbReference type="AlphaFoldDB" id="A0A9X4RIQ0"/>
<proteinExistence type="predicted"/>
<protein>
    <recommendedName>
        <fullName evidence="4">AbiEi antitoxin C-terminal domain-containing protein</fullName>
    </recommendedName>
</protein>
<dbReference type="EMBL" id="JANRHA010000012">
    <property type="protein sequence ID" value="MDG3016341.1"/>
    <property type="molecule type" value="Genomic_DNA"/>
</dbReference>
<feature type="region of interest" description="Disordered" evidence="1">
    <location>
        <begin position="1"/>
        <end position="20"/>
    </location>
</feature>
<keyword evidence="3" id="KW-1185">Reference proteome</keyword>
<sequence>MNGRIGSRSGGSPDPAYRGTPERRLRRLAFEQAGYFTVGQVLDIGYCAREIGDNLARDAWQRVDRELFRLPDWPHSDTEEFARWCLWAGERGVISHQSAAGLHGLGTLRPFFVHLVAPDGVNPTAPQVVVHHESLTPTDVERVQCFPITTAVRTVCDLADVGISQHELDLVVGDAMRREDVTVEDLEERTHELTDLGSERLLRALEAGLG</sequence>
<name>A0A9X4RIQ0_9ACTN</name>
<dbReference type="Proteomes" id="UP001152755">
    <property type="component" value="Unassembled WGS sequence"/>
</dbReference>
<organism evidence="2 3">
    <name type="scientific">Speluncibacter jeojiensis</name>
    <dbReference type="NCBI Taxonomy" id="2710754"/>
    <lineage>
        <taxon>Bacteria</taxon>
        <taxon>Bacillati</taxon>
        <taxon>Actinomycetota</taxon>
        <taxon>Actinomycetes</taxon>
        <taxon>Mycobacteriales</taxon>
        <taxon>Speluncibacteraceae</taxon>
        <taxon>Speluncibacter</taxon>
    </lineage>
</organism>
<evidence type="ECO:0008006" key="4">
    <source>
        <dbReference type="Google" id="ProtNLM"/>
    </source>
</evidence>
<accession>A0A9X4RIQ0</accession>
<reference evidence="2" key="1">
    <citation type="submission" date="2022-08" db="EMBL/GenBank/DDBJ databases">
        <title>Genome analysis of Corynebacteriales strain.</title>
        <authorList>
            <person name="Lee S.D."/>
        </authorList>
    </citation>
    <scope>NUCLEOTIDE SEQUENCE</scope>
    <source>
        <strain evidence="2">D3-21</strain>
    </source>
</reference>
<evidence type="ECO:0000256" key="1">
    <source>
        <dbReference type="SAM" id="MobiDB-lite"/>
    </source>
</evidence>
<comment type="caution">
    <text evidence="2">The sequence shown here is derived from an EMBL/GenBank/DDBJ whole genome shotgun (WGS) entry which is preliminary data.</text>
</comment>
<gene>
    <name evidence="2" type="ORF">NVS88_17435</name>
</gene>
<dbReference type="RefSeq" id="WP_332520492.1">
    <property type="nucleotide sequence ID" value="NZ_JANRHA010000012.1"/>
</dbReference>
<evidence type="ECO:0000313" key="2">
    <source>
        <dbReference type="EMBL" id="MDG3016341.1"/>
    </source>
</evidence>
<evidence type="ECO:0000313" key="3">
    <source>
        <dbReference type="Proteomes" id="UP001152755"/>
    </source>
</evidence>